<dbReference type="EMBL" id="BK029947">
    <property type="protein sequence ID" value="DAD56863.1"/>
    <property type="molecule type" value="Genomic_DNA"/>
</dbReference>
<keyword evidence="1" id="KW-0396">Initiation factor</keyword>
<dbReference type="GO" id="GO:0003677">
    <property type="term" value="F:DNA binding"/>
    <property type="evidence" value="ECO:0007669"/>
    <property type="project" value="InterPro"/>
</dbReference>
<keyword evidence="1" id="KW-0648">Protein biosynthesis</keyword>
<organism evidence="1">
    <name type="scientific">Bacteriophage sp</name>
    <dbReference type="NCBI Taxonomy" id="38018"/>
    <lineage>
        <taxon>Viruses</taxon>
    </lineage>
</organism>
<name>A0A8D9UIQ5_9VIRU</name>
<accession>A0A8D9UIQ5</accession>
<reference evidence="1" key="1">
    <citation type="journal article" date="2021" name="Proc. Natl. Acad. Sci. U.S.A.">
        <title>A Catalog of Tens of Thousands of Viruses from Human Metagenomes Reveals Hidden Associations with Chronic Diseases.</title>
        <authorList>
            <person name="Tisza M.J."/>
            <person name="Buck C.B."/>
        </authorList>
    </citation>
    <scope>NUCLEOTIDE SEQUENCE</scope>
    <source>
        <strain evidence="1">CtPNe1</strain>
    </source>
</reference>
<proteinExistence type="predicted"/>
<dbReference type="InterPro" id="IPR016032">
    <property type="entry name" value="Sig_transdc_resp-reg_C-effctor"/>
</dbReference>
<dbReference type="SUPFAM" id="SSF46894">
    <property type="entry name" value="C-terminal effector domain of the bipartite response regulators"/>
    <property type="match status" value="1"/>
</dbReference>
<evidence type="ECO:0000313" key="1">
    <source>
        <dbReference type="EMBL" id="DAD56863.1"/>
    </source>
</evidence>
<dbReference type="GO" id="GO:0006355">
    <property type="term" value="P:regulation of DNA-templated transcription"/>
    <property type="evidence" value="ECO:0007669"/>
    <property type="project" value="InterPro"/>
</dbReference>
<sequence length="99" mass="11286">MEKRIREELFNLGILSNRKGYAYIVDIMSNLDSALAIDGEIKKVAEKYGKSKDSIGSAVRNAVKTANHSLEVWKNYDCLTIKGFLTTMYYRTREESANE</sequence>
<protein>
    <submittedName>
        <fullName evidence="1">Sporulation initiation factor</fullName>
    </submittedName>
</protein>
<dbReference type="Gene3D" id="1.10.10.10">
    <property type="entry name" value="Winged helix-like DNA-binding domain superfamily/Winged helix DNA-binding domain"/>
    <property type="match status" value="1"/>
</dbReference>
<dbReference type="InterPro" id="IPR036388">
    <property type="entry name" value="WH-like_DNA-bd_sf"/>
</dbReference>